<evidence type="ECO:0000313" key="1">
    <source>
        <dbReference type="EMBL" id="KAI8046486.1"/>
    </source>
</evidence>
<dbReference type="EMBL" id="JAMKOV010000001">
    <property type="protein sequence ID" value="KAI8046486.1"/>
    <property type="molecule type" value="Genomic_DNA"/>
</dbReference>
<sequence length="45" mass="4880">MGGSAGVKDNWRQHVRHRSGSRHVYSLGVSPWVLSSSRGVGSVVF</sequence>
<evidence type="ECO:0000313" key="2">
    <source>
        <dbReference type="Proteomes" id="UP001059596"/>
    </source>
</evidence>
<dbReference type="Proteomes" id="UP001059596">
    <property type="component" value="Chromosome 3R"/>
</dbReference>
<protein>
    <submittedName>
        <fullName evidence="1">Uncharacterized protein</fullName>
    </submittedName>
</protein>
<name>A0A9P9Z0H9_9MUSC</name>
<accession>A0A9P9Z0H9</accession>
<organism evidence="1 2">
    <name type="scientific">Drosophila gunungcola</name>
    <name type="common">fruit fly</name>
    <dbReference type="NCBI Taxonomy" id="103775"/>
    <lineage>
        <taxon>Eukaryota</taxon>
        <taxon>Metazoa</taxon>
        <taxon>Ecdysozoa</taxon>
        <taxon>Arthropoda</taxon>
        <taxon>Hexapoda</taxon>
        <taxon>Insecta</taxon>
        <taxon>Pterygota</taxon>
        <taxon>Neoptera</taxon>
        <taxon>Endopterygota</taxon>
        <taxon>Diptera</taxon>
        <taxon>Brachycera</taxon>
        <taxon>Muscomorpha</taxon>
        <taxon>Ephydroidea</taxon>
        <taxon>Drosophilidae</taxon>
        <taxon>Drosophila</taxon>
        <taxon>Sophophora</taxon>
    </lineage>
</organism>
<gene>
    <name evidence="1" type="ORF">M5D96_002696</name>
</gene>
<proteinExistence type="predicted"/>
<reference evidence="1" key="1">
    <citation type="journal article" date="2023" name="Genome Biol. Evol.">
        <title>Long-read-based Genome Assembly of Drosophila gunungcola Reveals Fewer Chemosensory Genes in Flower-breeding Species.</title>
        <authorList>
            <person name="Negi A."/>
            <person name="Liao B.Y."/>
            <person name="Yeh S.D."/>
        </authorList>
    </citation>
    <scope>NUCLEOTIDE SEQUENCE</scope>
    <source>
        <strain evidence="1">Sukarami</strain>
    </source>
</reference>
<keyword evidence="2" id="KW-1185">Reference proteome</keyword>
<dbReference type="AlphaFoldDB" id="A0A9P9Z0H9"/>
<comment type="caution">
    <text evidence="1">The sequence shown here is derived from an EMBL/GenBank/DDBJ whole genome shotgun (WGS) entry which is preliminary data.</text>
</comment>